<evidence type="ECO:0000313" key="2">
    <source>
        <dbReference type="EMBL" id="VVD27646.1"/>
    </source>
</evidence>
<reference evidence="2 3" key="1">
    <citation type="submission" date="2019-08" db="EMBL/GenBank/DDBJ databases">
        <authorList>
            <person name="Herpell B J."/>
        </authorList>
    </citation>
    <scope>NUCLEOTIDE SEQUENCE [LARGE SCALE GENOMIC DNA]</scope>
    <source>
        <strain evidence="3">Msb3</strain>
    </source>
</reference>
<dbReference type="Proteomes" id="UP000325811">
    <property type="component" value="Chromosome I"/>
</dbReference>
<keyword evidence="3" id="KW-1185">Reference proteome</keyword>
<gene>
    <name evidence="2" type="ORF">PDMSB3_1184</name>
</gene>
<protein>
    <submittedName>
        <fullName evidence="2">Uncharacterized protein</fullName>
    </submittedName>
</protein>
<feature type="region of interest" description="Disordered" evidence="1">
    <location>
        <begin position="30"/>
        <end position="63"/>
    </location>
</feature>
<dbReference type="EMBL" id="LR699553">
    <property type="protein sequence ID" value="VVD27646.1"/>
    <property type="molecule type" value="Genomic_DNA"/>
</dbReference>
<accession>A0A5Q4ZE34</accession>
<dbReference type="AlphaFoldDB" id="A0A5Q4ZE34"/>
<name>A0A5Q4ZE34_9BURK</name>
<evidence type="ECO:0000256" key="1">
    <source>
        <dbReference type="SAM" id="MobiDB-lite"/>
    </source>
</evidence>
<sequence>MQVVTDDLPAAPQTGYILAVPVTARCRPVVAPNHNDDLKGRRPPAGRSWRHADDHEPGCFQTR</sequence>
<proteinExistence type="predicted"/>
<dbReference type="KEGG" id="pdio:PDMSB3_1184"/>
<organism evidence="2 3">
    <name type="scientific">Paraburkholderia dioscoreae</name>
    <dbReference type="NCBI Taxonomy" id="2604047"/>
    <lineage>
        <taxon>Bacteria</taxon>
        <taxon>Pseudomonadati</taxon>
        <taxon>Pseudomonadota</taxon>
        <taxon>Betaproteobacteria</taxon>
        <taxon>Burkholderiales</taxon>
        <taxon>Burkholderiaceae</taxon>
        <taxon>Paraburkholderia</taxon>
    </lineage>
</organism>
<evidence type="ECO:0000313" key="3">
    <source>
        <dbReference type="Proteomes" id="UP000325811"/>
    </source>
</evidence>